<keyword evidence="2" id="KW-1185">Reference proteome</keyword>
<dbReference type="Proteomes" id="UP001642487">
    <property type="component" value="Chromosome 9"/>
</dbReference>
<dbReference type="EMBL" id="OZ021743">
    <property type="protein sequence ID" value="CAK9329492.1"/>
    <property type="molecule type" value="Genomic_DNA"/>
</dbReference>
<reference evidence="1 2" key="1">
    <citation type="submission" date="2024-03" db="EMBL/GenBank/DDBJ databases">
        <authorList>
            <person name="Gkanogiannis A."/>
            <person name="Becerra Lopez-Lavalle L."/>
        </authorList>
    </citation>
    <scope>NUCLEOTIDE SEQUENCE [LARGE SCALE GENOMIC DNA]</scope>
</reference>
<proteinExistence type="predicted"/>
<sequence>VAWVAETKSQKSPNVVNLPMVAVAEGDCVDFASWVTSHEREKMKLASLTRRKDCCGQTWSRWRMKREEEQDAGRRES</sequence>
<feature type="non-terminal residue" evidence="1">
    <location>
        <position position="1"/>
    </location>
</feature>
<evidence type="ECO:0000313" key="2">
    <source>
        <dbReference type="Proteomes" id="UP001642487"/>
    </source>
</evidence>
<accession>A0ABP0Z9N1</accession>
<name>A0ABP0Z9N1_9ROSI</name>
<organism evidence="1 2">
    <name type="scientific">Citrullus colocynthis</name>
    <name type="common">colocynth</name>
    <dbReference type="NCBI Taxonomy" id="252529"/>
    <lineage>
        <taxon>Eukaryota</taxon>
        <taxon>Viridiplantae</taxon>
        <taxon>Streptophyta</taxon>
        <taxon>Embryophyta</taxon>
        <taxon>Tracheophyta</taxon>
        <taxon>Spermatophyta</taxon>
        <taxon>Magnoliopsida</taxon>
        <taxon>eudicotyledons</taxon>
        <taxon>Gunneridae</taxon>
        <taxon>Pentapetalae</taxon>
        <taxon>rosids</taxon>
        <taxon>fabids</taxon>
        <taxon>Cucurbitales</taxon>
        <taxon>Cucurbitaceae</taxon>
        <taxon>Benincaseae</taxon>
        <taxon>Citrullus</taxon>
    </lineage>
</organism>
<gene>
    <name evidence="1" type="ORF">CITCOLO1_LOCUS21951</name>
</gene>
<protein>
    <submittedName>
        <fullName evidence="1">Uncharacterized protein</fullName>
    </submittedName>
</protein>
<evidence type="ECO:0000313" key="1">
    <source>
        <dbReference type="EMBL" id="CAK9329492.1"/>
    </source>
</evidence>